<keyword evidence="2" id="KW-0449">Lipoprotein</keyword>
<dbReference type="Proteomes" id="UP001149719">
    <property type="component" value="Unassembled WGS sequence"/>
</dbReference>
<reference evidence="2" key="1">
    <citation type="submission" date="2022-12" db="EMBL/GenBank/DDBJ databases">
        <title>Marinomonas 15G1-11 sp. nov, isolated from marine algae.</title>
        <authorList>
            <person name="Butt M."/>
            <person name="Choi D.G."/>
            <person name="Kim J.M."/>
            <person name="Lee J.K."/>
            <person name="Baek J.H."/>
            <person name="Jeon C.O."/>
        </authorList>
    </citation>
    <scope>NUCLEOTIDE SEQUENCE</scope>
    <source>
        <strain evidence="2">15G1-11</strain>
    </source>
</reference>
<organism evidence="2 3">
    <name type="scientific">Marinomonas phaeophyticola</name>
    <dbReference type="NCBI Taxonomy" id="3004091"/>
    <lineage>
        <taxon>Bacteria</taxon>
        <taxon>Pseudomonadati</taxon>
        <taxon>Pseudomonadota</taxon>
        <taxon>Gammaproteobacteria</taxon>
        <taxon>Oceanospirillales</taxon>
        <taxon>Oceanospirillaceae</taxon>
        <taxon>Marinomonas</taxon>
    </lineage>
</organism>
<keyword evidence="3" id="KW-1185">Reference proteome</keyword>
<evidence type="ECO:0000313" key="2">
    <source>
        <dbReference type="EMBL" id="MCZ2722137.1"/>
    </source>
</evidence>
<name>A0ABT4JUT8_9GAMM</name>
<dbReference type="Pfam" id="PF02169">
    <property type="entry name" value="LPP20"/>
    <property type="match status" value="1"/>
</dbReference>
<feature type="domain" description="Lipoprotein LPP20-like" evidence="1">
    <location>
        <begin position="101"/>
        <end position="174"/>
    </location>
</feature>
<accession>A0ABT4JUT8</accession>
<protein>
    <submittedName>
        <fullName evidence="2">LPP20 family lipoprotein</fullName>
    </submittedName>
</protein>
<evidence type="ECO:0000313" key="3">
    <source>
        <dbReference type="Proteomes" id="UP001149719"/>
    </source>
</evidence>
<evidence type="ECO:0000259" key="1">
    <source>
        <dbReference type="Pfam" id="PF02169"/>
    </source>
</evidence>
<gene>
    <name evidence="2" type="ORF">O1D97_10875</name>
</gene>
<dbReference type="RefSeq" id="WP_269125532.1">
    <property type="nucleotide sequence ID" value="NZ_JAPUBN010000016.1"/>
</dbReference>
<proteinExistence type="predicted"/>
<dbReference type="InterPro" id="IPR024952">
    <property type="entry name" value="LPP20-like_dom"/>
</dbReference>
<sequence length="222" mass="24472">MPPSITRGTIKKRLGDIAMRFLKPMYFLCFASLFLTACNAIQNANKCTSIAPCNGNTVNNSLAENSANSSPFEIVDVIPREPIIINATGYSAPISNKKFSKSQAKLLSLRGSKLDAYRNLSERVYGLKINGTSTLSNMMTQNDELRTFVDAYLVGAKVISQRELDDGSFETVVEMALQENFRRCAGSPESIKSNPACQIRPSYQNVGSQKAQNQTNNFYSVE</sequence>
<comment type="caution">
    <text evidence="2">The sequence shown here is derived from an EMBL/GenBank/DDBJ whole genome shotgun (WGS) entry which is preliminary data.</text>
</comment>
<dbReference type="EMBL" id="JAPUBN010000016">
    <property type="protein sequence ID" value="MCZ2722137.1"/>
    <property type="molecule type" value="Genomic_DNA"/>
</dbReference>